<evidence type="ECO:0008006" key="5">
    <source>
        <dbReference type="Google" id="ProtNLM"/>
    </source>
</evidence>
<organism evidence="2 4">
    <name type="scientific">Enterococcus silesiacus</name>
    <dbReference type="NCBI Taxonomy" id="332949"/>
    <lineage>
        <taxon>Bacteria</taxon>
        <taxon>Bacillati</taxon>
        <taxon>Bacillota</taxon>
        <taxon>Bacilli</taxon>
        <taxon>Lactobacillales</taxon>
        <taxon>Enterococcaceae</taxon>
        <taxon>Enterococcus</taxon>
    </lineage>
</organism>
<keyword evidence="3" id="KW-1185">Reference proteome</keyword>
<dbReference type="KEGG" id="ess:ATZ33_10325"/>
<dbReference type="OrthoDB" id="2228286at2"/>
<accession>A0A0S3KBS6</accession>
<evidence type="ECO:0000313" key="1">
    <source>
        <dbReference type="EMBL" id="ALS01755.1"/>
    </source>
</evidence>
<dbReference type="Gene3D" id="3.10.450.130">
    <property type="entry name" value="folded 79 residue fragment of lin0334 like domains"/>
    <property type="match status" value="1"/>
</dbReference>
<reference evidence="2 4" key="1">
    <citation type="submission" date="2014-12" db="EMBL/GenBank/DDBJ databases">
        <title>Draft genome sequences of 29 type strains of Enterococci.</title>
        <authorList>
            <person name="Zhong Z."/>
            <person name="Sun Z."/>
            <person name="Liu W."/>
            <person name="Zhang W."/>
            <person name="Zhang H."/>
        </authorList>
    </citation>
    <scope>NUCLEOTIDE SEQUENCE [LARGE SCALE GENOMIC DNA]</scope>
    <source>
        <strain evidence="2 4">DSM 22801</strain>
    </source>
</reference>
<evidence type="ECO:0000313" key="4">
    <source>
        <dbReference type="Proteomes" id="UP000183039"/>
    </source>
</evidence>
<dbReference type="RefSeq" id="WP_071878940.1">
    <property type="nucleotide sequence ID" value="NZ_JXLC01000028.1"/>
</dbReference>
<protein>
    <recommendedName>
        <fullName evidence="5">DUF1433 domain-containing protein</fullName>
    </recommendedName>
</protein>
<proteinExistence type="predicted"/>
<name>A0A0S3KBS6_9ENTE</name>
<dbReference type="Proteomes" id="UP000183039">
    <property type="component" value="Unassembled WGS sequence"/>
</dbReference>
<evidence type="ECO:0000313" key="3">
    <source>
        <dbReference type="Proteomes" id="UP000065511"/>
    </source>
</evidence>
<gene>
    <name evidence="1" type="ORF">ATZ33_10325</name>
    <name evidence="2" type="ORF">RV15_GL001958</name>
</gene>
<sequence>MIKKNKVVVFIFVILIVLGIGFGGKLYMEKKAEEKVKEEQILQAKKNIALFVVQNYSDVKSIKFSEFKYNTETGSWHVSAKVNQDNLITFSLERIDKVNVDSIGTRINPATFKLEKLENRNKTLNDIDILKEN</sequence>
<reference evidence="1 3" key="2">
    <citation type="submission" date="2015-12" db="EMBL/GenBank/DDBJ databases">
        <authorList>
            <person name="Lauer A."/>
            <person name="Humrighouse B."/>
            <person name="Loparev V."/>
            <person name="Shewmaker P.L."/>
            <person name="Whitney A.M."/>
            <person name="McLaughlin R.W."/>
        </authorList>
    </citation>
    <scope>NUCLEOTIDE SEQUENCE [LARGE SCALE GENOMIC DNA]</scope>
    <source>
        <strain evidence="1 3">LMG 23085</strain>
    </source>
</reference>
<dbReference type="EMBL" id="CP013614">
    <property type="protein sequence ID" value="ALS01755.1"/>
    <property type="molecule type" value="Genomic_DNA"/>
</dbReference>
<dbReference type="AlphaFoldDB" id="A0A0S3KBS6"/>
<dbReference type="EMBL" id="JXLC01000028">
    <property type="protein sequence ID" value="OJG87565.1"/>
    <property type="molecule type" value="Genomic_DNA"/>
</dbReference>
<dbReference type="Proteomes" id="UP000065511">
    <property type="component" value="Chromosome"/>
</dbReference>
<evidence type="ECO:0000313" key="2">
    <source>
        <dbReference type="EMBL" id="OJG87565.1"/>
    </source>
</evidence>